<keyword evidence="3" id="KW-0489">Methyltransferase</keyword>
<feature type="domain" description="Methyltransferase" evidence="2">
    <location>
        <begin position="47"/>
        <end position="144"/>
    </location>
</feature>
<dbReference type="InterPro" id="IPR029063">
    <property type="entry name" value="SAM-dependent_MTases_sf"/>
</dbReference>
<dbReference type="Pfam" id="PF10119">
    <property type="entry name" value="MethyTransf_Reg"/>
    <property type="match status" value="1"/>
</dbReference>
<dbReference type="CDD" id="cd02440">
    <property type="entry name" value="AdoMet_MTases"/>
    <property type="match status" value="1"/>
</dbReference>
<dbReference type="Proteomes" id="UP000557717">
    <property type="component" value="Unassembled WGS sequence"/>
</dbReference>
<dbReference type="SUPFAM" id="SSF53335">
    <property type="entry name" value="S-adenosyl-L-methionine-dependent methyltransferases"/>
    <property type="match status" value="1"/>
</dbReference>
<name>A0A840V4R7_9BACT</name>
<evidence type="ECO:0000313" key="4">
    <source>
        <dbReference type="Proteomes" id="UP000557717"/>
    </source>
</evidence>
<dbReference type="InterPro" id="IPR018773">
    <property type="entry name" value="MeTrfase_reg_dom_prd"/>
</dbReference>
<protein>
    <submittedName>
        <fullName evidence="3">SAM-dependent methyltransferase</fullName>
    </submittedName>
</protein>
<accession>A0A840V4R7</accession>
<dbReference type="GO" id="GO:0032259">
    <property type="term" value="P:methylation"/>
    <property type="evidence" value="ECO:0007669"/>
    <property type="project" value="UniProtKB-KW"/>
</dbReference>
<keyword evidence="3" id="KW-0808">Transferase</keyword>
<dbReference type="AlphaFoldDB" id="A0A840V4R7"/>
<dbReference type="PANTHER" id="PTHR43667:SF2">
    <property type="entry name" value="FATTY ACID C-METHYL TRANSFERASE"/>
    <property type="match status" value="1"/>
</dbReference>
<feature type="domain" description="Methyltransferase regulatory" evidence="1">
    <location>
        <begin position="219"/>
        <end position="295"/>
    </location>
</feature>
<dbReference type="RefSeq" id="WP_184019699.1">
    <property type="nucleotide sequence ID" value="NZ_JACHFD010000013.1"/>
</dbReference>
<proteinExistence type="predicted"/>
<evidence type="ECO:0000259" key="1">
    <source>
        <dbReference type="Pfam" id="PF10119"/>
    </source>
</evidence>
<reference evidence="3 4" key="1">
    <citation type="submission" date="2020-08" db="EMBL/GenBank/DDBJ databases">
        <title>Genomic Encyclopedia of Type Strains, Phase IV (KMG-IV): sequencing the most valuable type-strain genomes for metagenomic binning, comparative biology and taxonomic classification.</title>
        <authorList>
            <person name="Goeker M."/>
        </authorList>
    </citation>
    <scope>NUCLEOTIDE SEQUENCE [LARGE SCALE GENOMIC DNA]</scope>
    <source>
        <strain evidence="3 4">YC6886</strain>
    </source>
</reference>
<organism evidence="3 4">
    <name type="scientific">Haloferula luteola</name>
    <dbReference type="NCBI Taxonomy" id="595692"/>
    <lineage>
        <taxon>Bacteria</taxon>
        <taxon>Pseudomonadati</taxon>
        <taxon>Verrucomicrobiota</taxon>
        <taxon>Verrucomicrobiia</taxon>
        <taxon>Verrucomicrobiales</taxon>
        <taxon>Verrucomicrobiaceae</taxon>
        <taxon>Haloferula</taxon>
    </lineage>
</organism>
<dbReference type="InterPro" id="IPR050723">
    <property type="entry name" value="CFA/CMAS"/>
</dbReference>
<comment type="caution">
    <text evidence="3">The sequence shown here is derived from an EMBL/GenBank/DDBJ whole genome shotgun (WGS) entry which is preliminary data.</text>
</comment>
<evidence type="ECO:0000259" key="2">
    <source>
        <dbReference type="Pfam" id="PF13649"/>
    </source>
</evidence>
<dbReference type="Pfam" id="PF13649">
    <property type="entry name" value="Methyltransf_25"/>
    <property type="match status" value="1"/>
</dbReference>
<dbReference type="GO" id="GO:0008168">
    <property type="term" value="F:methyltransferase activity"/>
    <property type="evidence" value="ECO:0007669"/>
    <property type="project" value="UniProtKB-KW"/>
</dbReference>
<keyword evidence="4" id="KW-1185">Reference proteome</keyword>
<dbReference type="InterPro" id="IPR041698">
    <property type="entry name" value="Methyltransf_25"/>
</dbReference>
<sequence length="475" mass="51851">MSDAVRELYSQRRYPALSHPEAHPGVLAASARCAGVIAPALPEACRVLELGCASGQHLLPLAERFPESQFVGVDFSDSAIRAAEQAARAARLTNIHFEHADLRDWQAPDEPFDYVIAHGLLSWIDDAAKAILLERIASSLADSGIACISYNTLPGWALRQQAVAMLPALGALTEGTPEIDPLLEVLESTSALSDAPYCQHLASIFRDLRRKGPEILPFDELAPVCDAFHFGQVLKWAGDRKLRYLGEAALPDNLPPHLPAEALASLKPLEKDPVLLQQTLDLLSGRTHRVSLFCRSDTALDPGTTQSVVLHFGVRLAVAKLPPAAVQGEIISLLHASLVEAAPSTRPLTRLMEDCAARLGPRWDPEKGGRAVSQWIFQAARIGWVELRAEKVTIAPTPTKPALSSLNLHFARQNRGLVDAYHRTCHFPDNHQKVVAALDGSRTLDELENFAREAAPDLDFRPWIQHLASRGLFPG</sequence>
<evidence type="ECO:0000313" key="3">
    <source>
        <dbReference type="EMBL" id="MBB5352563.1"/>
    </source>
</evidence>
<gene>
    <name evidence="3" type="ORF">HNR46_002809</name>
</gene>
<dbReference type="PANTHER" id="PTHR43667">
    <property type="entry name" value="CYCLOPROPANE-FATTY-ACYL-PHOSPHOLIPID SYNTHASE"/>
    <property type="match status" value="1"/>
</dbReference>
<dbReference type="Gene3D" id="3.40.50.150">
    <property type="entry name" value="Vaccinia Virus protein VP39"/>
    <property type="match status" value="1"/>
</dbReference>
<dbReference type="EMBL" id="JACHFD010000013">
    <property type="protein sequence ID" value="MBB5352563.1"/>
    <property type="molecule type" value="Genomic_DNA"/>
</dbReference>